<keyword evidence="2" id="KW-1185">Reference proteome</keyword>
<sequence>MISFLAAPYTGSSDNKLILAANYGCDAVLDVTEFTLVPGQWTEVKANVTGSGDAAIRFKTNDKGVFIDNVCVIPVSLAGISSATADQSPKNGEIYSIDGRYMGKSVSALRPGIYVMNGKKLVK</sequence>
<dbReference type="EMBL" id="JXQK01000031">
    <property type="protein sequence ID" value="KIP64161.1"/>
    <property type="molecule type" value="Genomic_DNA"/>
</dbReference>
<proteinExistence type="predicted"/>
<name>A0A0D0IVY2_9BACT</name>
<dbReference type="AlphaFoldDB" id="A0A0D0IVY2"/>
<comment type="caution">
    <text evidence="1">The sequence shown here is derived from an EMBL/GenBank/DDBJ whole genome shotgun (WGS) entry which is preliminary data.</text>
</comment>
<evidence type="ECO:0000313" key="1">
    <source>
        <dbReference type="EMBL" id="KIP64161.1"/>
    </source>
</evidence>
<reference evidence="1 2" key="1">
    <citation type="submission" date="2015-01" db="EMBL/GenBank/DDBJ databases">
        <title>Comparative genomics of non-oral Prevotella species.</title>
        <authorList>
            <person name="Accetto T."/>
            <person name="Nograsek B."/>
            <person name="Avgustin G."/>
        </authorList>
    </citation>
    <scope>NUCLEOTIDE SEQUENCE [LARGE SCALE GENOMIC DNA]</scope>
    <source>
        <strain evidence="1 2">P5-119</strain>
    </source>
</reference>
<organism evidence="1 2">
    <name type="scientific">Prevotella pectinovora</name>
    <dbReference type="NCBI Taxonomy" id="1602169"/>
    <lineage>
        <taxon>Bacteria</taxon>
        <taxon>Pseudomonadati</taxon>
        <taxon>Bacteroidota</taxon>
        <taxon>Bacteroidia</taxon>
        <taxon>Bacteroidales</taxon>
        <taxon>Prevotellaceae</taxon>
        <taxon>Prevotella</taxon>
    </lineage>
</organism>
<dbReference type="Proteomes" id="UP000032046">
    <property type="component" value="Unassembled WGS sequence"/>
</dbReference>
<evidence type="ECO:0000313" key="2">
    <source>
        <dbReference type="Proteomes" id="UP000032046"/>
    </source>
</evidence>
<gene>
    <name evidence="1" type="ORF">ST44_02870</name>
</gene>
<protein>
    <submittedName>
        <fullName evidence="1">Uncharacterized protein</fullName>
    </submittedName>
</protein>
<accession>A0A0D0IVY2</accession>